<feature type="compositionally biased region" description="Basic and acidic residues" evidence="1">
    <location>
        <begin position="1"/>
        <end position="11"/>
    </location>
</feature>
<sequence>MLEKKVEKQSSHDGSPTLCPLQDTQNCDSIRSWDAHAVTDLGSQVETSNILYEELFPQAGSPISRYQKPP</sequence>
<organism evidence="2">
    <name type="scientific">Iconisemion striatum</name>
    <dbReference type="NCBI Taxonomy" id="60296"/>
    <lineage>
        <taxon>Eukaryota</taxon>
        <taxon>Metazoa</taxon>
        <taxon>Chordata</taxon>
        <taxon>Craniata</taxon>
        <taxon>Vertebrata</taxon>
        <taxon>Euteleostomi</taxon>
        <taxon>Actinopterygii</taxon>
        <taxon>Neopterygii</taxon>
        <taxon>Teleostei</taxon>
        <taxon>Neoteleostei</taxon>
        <taxon>Acanthomorphata</taxon>
        <taxon>Ovalentaria</taxon>
        <taxon>Atherinomorphae</taxon>
        <taxon>Cyprinodontiformes</taxon>
        <taxon>Nothobranchiidae</taxon>
        <taxon>Iconisemion</taxon>
    </lineage>
</organism>
<accession>A0A1A7XKW2</accession>
<gene>
    <name evidence="2" type="primary">ANKRD30B</name>
</gene>
<dbReference type="AlphaFoldDB" id="A0A1A7XKW2"/>
<name>A0A1A7XKW2_9TELE</name>
<evidence type="ECO:0000256" key="1">
    <source>
        <dbReference type="SAM" id="MobiDB-lite"/>
    </source>
</evidence>
<proteinExistence type="predicted"/>
<feature type="region of interest" description="Disordered" evidence="1">
    <location>
        <begin position="1"/>
        <end position="22"/>
    </location>
</feature>
<evidence type="ECO:0000313" key="2">
    <source>
        <dbReference type="EMBL" id="SBP18736.1"/>
    </source>
</evidence>
<protein>
    <submittedName>
        <fullName evidence="2">Ankyrin repeat domain 30B</fullName>
    </submittedName>
</protein>
<dbReference type="EMBL" id="HADW01017336">
    <property type="protein sequence ID" value="SBP18736.1"/>
    <property type="molecule type" value="Transcribed_RNA"/>
</dbReference>
<reference evidence="2" key="1">
    <citation type="submission" date="2016-05" db="EMBL/GenBank/DDBJ databases">
        <authorList>
            <person name="Lavstsen T."/>
            <person name="Jespersen J.S."/>
        </authorList>
    </citation>
    <scope>NUCLEOTIDE SEQUENCE</scope>
    <source>
        <tissue evidence="2">Brain</tissue>
    </source>
</reference>
<reference evidence="2" key="2">
    <citation type="submission" date="2016-06" db="EMBL/GenBank/DDBJ databases">
        <title>The genome of a short-lived fish provides insights into sex chromosome evolution and the genetic control of aging.</title>
        <authorList>
            <person name="Reichwald K."/>
            <person name="Felder M."/>
            <person name="Petzold A."/>
            <person name="Koch P."/>
            <person name="Groth M."/>
            <person name="Platzer M."/>
        </authorList>
    </citation>
    <scope>NUCLEOTIDE SEQUENCE</scope>
    <source>
        <tissue evidence="2">Brain</tissue>
    </source>
</reference>